<gene>
    <name evidence="2" type="primary">Cnig_chr_I.g2652</name>
    <name evidence="2" type="ORF">B9Z55_002652</name>
</gene>
<proteinExistence type="predicted"/>
<evidence type="ECO:0000313" key="3">
    <source>
        <dbReference type="Proteomes" id="UP000230233"/>
    </source>
</evidence>
<evidence type="ECO:0000313" key="2">
    <source>
        <dbReference type="EMBL" id="PIC52626.1"/>
    </source>
</evidence>
<dbReference type="EMBL" id="PDUG01000001">
    <property type="protein sequence ID" value="PIC52626.1"/>
    <property type="molecule type" value="Genomic_DNA"/>
</dbReference>
<organism evidence="2 3">
    <name type="scientific">Caenorhabditis nigoni</name>
    <dbReference type="NCBI Taxonomy" id="1611254"/>
    <lineage>
        <taxon>Eukaryota</taxon>
        <taxon>Metazoa</taxon>
        <taxon>Ecdysozoa</taxon>
        <taxon>Nematoda</taxon>
        <taxon>Chromadorea</taxon>
        <taxon>Rhabditida</taxon>
        <taxon>Rhabditina</taxon>
        <taxon>Rhabditomorpha</taxon>
        <taxon>Rhabditoidea</taxon>
        <taxon>Rhabditidae</taxon>
        <taxon>Peloderinae</taxon>
        <taxon>Caenorhabditis</taxon>
    </lineage>
</organism>
<protein>
    <submittedName>
        <fullName evidence="2">Uncharacterized protein</fullName>
    </submittedName>
</protein>
<feature type="transmembrane region" description="Helical" evidence="1">
    <location>
        <begin position="26"/>
        <end position="45"/>
    </location>
</feature>
<reference evidence="3" key="1">
    <citation type="submission" date="2017-10" db="EMBL/GenBank/DDBJ databases">
        <title>Rapid genome shrinkage in a self-fertile nematode reveals novel sperm competition proteins.</title>
        <authorList>
            <person name="Yin D."/>
            <person name="Schwarz E.M."/>
            <person name="Thomas C.G."/>
            <person name="Felde R.L."/>
            <person name="Korf I.F."/>
            <person name="Cutter A.D."/>
            <person name="Schartner C.M."/>
            <person name="Ralston E.J."/>
            <person name="Meyer B.J."/>
            <person name="Haag E.S."/>
        </authorList>
    </citation>
    <scope>NUCLEOTIDE SEQUENCE [LARGE SCALE GENOMIC DNA]</scope>
    <source>
        <strain evidence="3">JU1422</strain>
    </source>
</reference>
<keyword evidence="1" id="KW-0812">Transmembrane</keyword>
<keyword evidence="1" id="KW-1133">Transmembrane helix</keyword>
<comment type="caution">
    <text evidence="2">The sequence shown here is derived from an EMBL/GenBank/DDBJ whole genome shotgun (WGS) entry which is preliminary data.</text>
</comment>
<accession>A0A2G5VLZ9</accession>
<dbReference type="Proteomes" id="UP000230233">
    <property type="component" value="Chromosome I"/>
</dbReference>
<evidence type="ECO:0000256" key="1">
    <source>
        <dbReference type="SAM" id="Phobius"/>
    </source>
</evidence>
<keyword evidence="1" id="KW-0472">Membrane</keyword>
<name>A0A2G5VLZ9_9PELO</name>
<keyword evidence="3" id="KW-1185">Reference proteome</keyword>
<sequence>MPSYSSFLYILSPYYRVIRRSSSSRPVTCASSSVFLYFFIIFSALDDKKNCRFPRNFPFLLLSHSKSLKRIPESPDDVESAM</sequence>
<dbReference type="AlphaFoldDB" id="A0A2G5VLZ9"/>